<dbReference type="Proteomes" id="UP000494040">
    <property type="component" value="Unassembled WGS sequence"/>
</dbReference>
<dbReference type="GO" id="GO:0035556">
    <property type="term" value="P:intracellular signal transduction"/>
    <property type="evidence" value="ECO:0007669"/>
    <property type="project" value="TreeGrafter"/>
</dbReference>
<dbReference type="Gene3D" id="3.30.60.20">
    <property type="match status" value="2"/>
</dbReference>
<dbReference type="PRINTS" id="PR00008">
    <property type="entry name" value="DAGPEDOMAIN"/>
</dbReference>
<evidence type="ECO:0000259" key="4">
    <source>
        <dbReference type="PROSITE" id="PS50081"/>
    </source>
</evidence>
<evidence type="ECO:0000313" key="5">
    <source>
        <dbReference type="EnsemblMetazoa" id="XP_014258349.1"/>
    </source>
</evidence>
<organism evidence="5 6">
    <name type="scientific">Cimex lectularius</name>
    <name type="common">Bed bug</name>
    <name type="synonym">Acanthia lectularia</name>
    <dbReference type="NCBI Taxonomy" id="79782"/>
    <lineage>
        <taxon>Eukaryota</taxon>
        <taxon>Metazoa</taxon>
        <taxon>Ecdysozoa</taxon>
        <taxon>Arthropoda</taxon>
        <taxon>Hexapoda</taxon>
        <taxon>Insecta</taxon>
        <taxon>Pterygota</taxon>
        <taxon>Neoptera</taxon>
        <taxon>Paraneoptera</taxon>
        <taxon>Hemiptera</taxon>
        <taxon>Heteroptera</taxon>
        <taxon>Panheteroptera</taxon>
        <taxon>Cimicomorpha</taxon>
        <taxon>Cimicidae</taxon>
        <taxon>Cimex</taxon>
    </lineage>
</organism>
<keyword evidence="2" id="KW-0862">Zinc</keyword>
<dbReference type="InterPro" id="IPR046349">
    <property type="entry name" value="C1-like_sf"/>
</dbReference>
<dbReference type="RefSeq" id="XP_014258349.1">
    <property type="nucleotide sequence ID" value="XM_014402863.2"/>
</dbReference>
<keyword evidence="6" id="KW-1185">Reference proteome</keyword>
<evidence type="ECO:0000256" key="2">
    <source>
        <dbReference type="ARBA" id="ARBA00022833"/>
    </source>
</evidence>
<dbReference type="KEGG" id="clec:106671896"/>
<evidence type="ECO:0000256" key="1">
    <source>
        <dbReference type="ARBA" id="ARBA00022723"/>
    </source>
</evidence>
<dbReference type="PROSITE" id="PS00479">
    <property type="entry name" value="ZF_DAG_PE_1"/>
    <property type="match status" value="1"/>
</dbReference>
<dbReference type="GO" id="GO:0016020">
    <property type="term" value="C:membrane"/>
    <property type="evidence" value="ECO:0007669"/>
    <property type="project" value="UniProtKB-SubCell"/>
</dbReference>
<dbReference type="AlphaFoldDB" id="A0A8I6TJY8"/>
<evidence type="ECO:0000256" key="3">
    <source>
        <dbReference type="SAM" id="MobiDB-lite"/>
    </source>
</evidence>
<dbReference type="GO" id="GO:0007200">
    <property type="term" value="P:phospholipase C-activating G protein-coupled receptor signaling pathway"/>
    <property type="evidence" value="ECO:0007669"/>
    <property type="project" value="TreeGrafter"/>
</dbReference>
<dbReference type="PANTHER" id="PTHR22968:SF14">
    <property type="entry name" value="PROTEIN KINASE C"/>
    <property type="match status" value="1"/>
</dbReference>
<dbReference type="InterPro" id="IPR002219">
    <property type="entry name" value="PKC_DAG/PE"/>
</dbReference>
<dbReference type="GeneID" id="106671896"/>
<dbReference type="InterPro" id="IPR020454">
    <property type="entry name" value="DAG/PE-bd"/>
</dbReference>
<dbReference type="CDD" id="cd20834">
    <property type="entry name" value="C1_nPKC_theta-like_rpt1"/>
    <property type="match status" value="1"/>
</dbReference>
<dbReference type="GO" id="GO:0005829">
    <property type="term" value="C:cytosol"/>
    <property type="evidence" value="ECO:0007669"/>
    <property type="project" value="TreeGrafter"/>
</dbReference>
<dbReference type="OrthoDB" id="63267at2759"/>
<dbReference type="GO" id="GO:0008270">
    <property type="term" value="F:zinc ion binding"/>
    <property type="evidence" value="ECO:0007669"/>
    <property type="project" value="UniProtKB-KW"/>
</dbReference>
<dbReference type="SMART" id="SM00109">
    <property type="entry name" value="C1"/>
    <property type="match status" value="2"/>
</dbReference>
<dbReference type="PROSITE" id="PS50081">
    <property type="entry name" value="ZF_DAG_PE_2"/>
    <property type="match status" value="2"/>
</dbReference>
<sequence>MMFTGSYGKKRSSTVRTASLSSHETYRPRASSFKDRYQEEEARTYGIGRRRGAVKHQRVHEVEGHKFLAKFFRQPTFCTFCKEFMWGFGKQGYQCQICQTAVHKRCHEKLLTKCPGSGRNSESTIYLRERFKLDVPHRFVVHSFVSPTFCDHCGSLLYGLFRQGLKCEGKTGLTRVLRTREFDPWVVVRPVGPPVLTSVEKSSERNIHLD</sequence>
<protein>
    <recommendedName>
        <fullName evidence="4">Phorbol-ester/DAG-type domain-containing protein</fullName>
    </recommendedName>
</protein>
<feature type="domain" description="Phorbol-ester/DAG-type" evidence="4">
    <location>
        <begin position="64"/>
        <end position="114"/>
    </location>
</feature>
<proteinExistence type="predicted"/>
<feature type="domain" description="Phorbol-ester/DAG-type" evidence="4">
    <location>
        <begin position="136"/>
        <end position="168"/>
    </location>
</feature>
<evidence type="ECO:0000313" key="6">
    <source>
        <dbReference type="Proteomes" id="UP000494040"/>
    </source>
</evidence>
<reference evidence="5" key="1">
    <citation type="submission" date="2022-01" db="UniProtKB">
        <authorList>
            <consortium name="EnsemblMetazoa"/>
        </authorList>
    </citation>
    <scope>IDENTIFICATION</scope>
</reference>
<dbReference type="Pfam" id="PF00130">
    <property type="entry name" value="C1_1"/>
    <property type="match status" value="2"/>
</dbReference>
<dbReference type="PANTHER" id="PTHR22968">
    <property type="entry name" value="PROTEIN KINASE C, MU"/>
    <property type="match status" value="1"/>
</dbReference>
<name>A0A8I6TJY8_CIMLE</name>
<dbReference type="GO" id="GO:0004674">
    <property type="term" value="F:protein serine/threonine kinase activity"/>
    <property type="evidence" value="ECO:0007669"/>
    <property type="project" value="UniProtKB-KW"/>
</dbReference>
<dbReference type="EnsemblMetazoa" id="XM_014402863.2">
    <property type="protein sequence ID" value="XP_014258349.1"/>
    <property type="gene ID" value="LOC106671896"/>
</dbReference>
<keyword evidence="1" id="KW-0479">Metal-binding</keyword>
<feature type="region of interest" description="Disordered" evidence="3">
    <location>
        <begin position="1"/>
        <end position="21"/>
    </location>
</feature>
<accession>A0A8I6TJY8</accession>
<dbReference type="SUPFAM" id="SSF57889">
    <property type="entry name" value="Cysteine-rich domain"/>
    <property type="match status" value="2"/>
</dbReference>
<dbReference type="FunFam" id="3.30.60.20:FF:000008">
    <property type="entry name" value="Protein kinase C theta"/>
    <property type="match status" value="1"/>
</dbReference>